<evidence type="ECO:0000256" key="6">
    <source>
        <dbReference type="SAM" id="Phobius"/>
    </source>
</evidence>
<feature type="transmembrane region" description="Helical" evidence="6">
    <location>
        <begin position="84"/>
        <end position="110"/>
    </location>
</feature>
<name>A0A086XVU5_9RHOB</name>
<accession>A0A086XVU5</accession>
<keyword evidence="4 6" id="KW-1133">Transmembrane helix</keyword>
<evidence type="ECO:0000256" key="3">
    <source>
        <dbReference type="ARBA" id="ARBA00022692"/>
    </source>
</evidence>
<sequence length="119" mass="12521">MLVPAFAIILLFQLVGEVISRALSLPLPGPVLGMVFMVIALSMFPKLGDMVTPIAQGILRYLALMFVPVGVGIVANIPTLEAHWLAISASVVVSTLFAIVVGALTFVFVARLTGSKADD</sequence>
<dbReference type="EMBL" id="JFZB01000016">
    <property type="protein sequence ID" value="KFI26145.1"/>
    <property type="molecule type" value="Genomic_DNA"/>
</dbReference>
<dbReference type="GO" id="GO:0005886">
    <property type="term" value="C:plasma membrane"/>
    <property type="evidence" value="ECO:0007669"/>
    <property type="project" value="UniProtKB-SubCell"/>
</dbReference>
<dbReference type="Pfam" id="PF03788">
    <property type="entry name" value="LrgA"/>
    <property type="match status" value="1"/>
</dbReference>
<protein>
    <submittedName>
        <fullName evidence="7">LrgA</fullName>
    </submittedName>
</protein>
<comment type="caution">
    <text evidence="7">The sequence shown here is derived from an EMBL/GenBank/DDBJ whole genome shotgun (WGS) entry which is preliminary data.</text>
</comment>
<dbReference type="Proteomes" id="UP000028824">
    <property type="component" value="Unassembled WGS sequence"/>
</dbReference>
<keyword evidence="3 6" id="KW-0812">Transmembrane</keyword>
<dbReference type="InterPro" id="IPR005538">
    <property type="entry name" value="LrgA/CidA"/>
</dbReference>
<evidence type="ECO:0000313" key="7">
    <source>
        <dbReference type="EMBL" id="KFI26145.1"/>
    </source>
</evidence>
<dbReference type="OrthoDB" id="385012at2"/>
<dbReference type="STRING" id="1105367.CG50_02250"/>
<evidence type="ECO:0000256" key="5">
    <source>
        <dbReference type="ARBA" id="ARBA00023136"/>
    </source>
</evidence>
<feature type="transmembrane region" description="Helical" evidence="6">
    <location>
        <begin position="30"/>
        <end position="47"/>
    </location>
</feature>
<dbReference type="PANTHER" id="PTHR33931:SF2">
    <property type="entry name" value="HOLIN-LIKE PROTEIN CIDA"/>
    <property type="match status" value="1"/>
</dbReference>
<comment type="subcellular location">
    <subcellularLocation>
        <location evidence="1">Cell membrane</location>
        <topology evidence="1">Multi-pass membrane protein</topology>
    </subcellularLocation>
</comment>
<feature type="transmembrane region" description="Helical" evidence="6">
    <location>
        <begin position="59"/>
        <end position="78"/>
    </location>
</feature>
<keyword evidence="2" id="KW-1003">Cell membrane</keyword>
<dbReference type="eggNOG" id="COG1380">
    <property type="taxonomic scope" value="Bacteria"/>
</dbReference>
<proteinExistence type="predicted"/>
<keyword evidence="8" id="KW-1185">Reference proteome</keyword>
<evidence type="ECO:0000256" key="1">
    <source>
        <dbReference type="ARBA" id="ARBA00004651"/>
    </source>
</evidence>
<reference evidence="7 8" key="1">
    <citation type="submission" date="2014-03" db="EMBL/GenBank/DDBJ databases">
        <title>Genome of Paenirhodobacter enshiensis DW2-9.</title>
        <authorList>
            <person name="Wang D."/>
            <person name="Wang G."/>
        </authorList>
    </citation>
    <scope>NUCLEOTIDE SEQUENCE [LARGE SCALE GENOMIC DNA]</scope>
    <source>
        <strain evidence="7 8">DW2-9</strain>
    </source>
</reference>
<dbReference type="AlphaFoldDB" id="A0A086XVU5"/>
<dbReference type="RefSeq" id="WP_036637730.1">
    <property type="nucleotide sequence ID" value="NZ_JAYRGJ010000006.1"/>
</dbReference>
<evidence type="ECO:0000313" key="8">
    <source>
        <dbReference type="Proteomes" id="UP000028824"/>
    </source>
</evidence>
<organism evidence="7 8">
    <name type="scientific">Paenirhodobacter enshiensis</name>
    <dbReference type="NCBI Taxonomy" id="1105367"/>
    <lineage>
        <taxon>Bacteria</taxon>
        <taxon>Pseudomonadati</taxon>
        <taxon>Pseudomonadota</taxon>
        <taxon>Alphaproteobacteria</taxon>
        <taxon>Rhodobacterales</taxon>
        <taxon>Rhodobacter group</taxon>
        <taxon>Paenirhodobacter</taxon>
    </lineage>
</organism>
<evidence type="ECO:0000256" key="4">
    <source>
        <dbReference type="ARBA" id="ARBA00022989"/>
    </source>
</evidence>
<evidence type="ECO:0000256" key="2">
    <source>
        <dbReference type="ARBA" id="ARBA00022475"/>
    </source>
</evidence>
<dbReference type="PANTHER" id="PTHR33931">
    <property type="entry name" value="HOLIN-LIKE PROTEIN CIDA-RELATED"/>
    <property type="match status" value="1"/>
</dbReference>
<keyword evidence="5 6" id="KW-0472">Membrane</keyword>
<gene>
    <name evidence="7" type="ORF">CG50_02250</name>
</gene>